<evidence type="ECO:0000313" key="1">
    <source>
        <dbReference type="EMBL" id="OXM88220.1"/>
    </source>
</evidence>
<evidence type="ECO:0000313" key="2">
    <source>
        <dbReference type="Proteomes" id="UP000215509"/>
    </source>
</evidence>
<dbReference type="Pfam" id="PF01547">
    <property type="entry name" value="SBP_bac_1"/>
    <property type="match status" value="1"/>
</dbReference>
<dbReference type="AlphaFoldDB" id="A0A229UXW7"/>
<dbReference type="RefSeq" id="WP_094013467.1">
    <property type="nucleotide sequence ID" value="NZ_NMQW01000002.1"/>
</dbReference>
<dbReference type="SUPFAM" id="SSF53850">
    <property type="entry name" value="Periplasmic binding protein-like II"/>
    <property type="match status" value="1"/>
</dbReference>
<dbReference type="Proteomes" id="UP000215509">
    <property type="component" value="Unassembled WGS sequence"/>
</dbReference>
<dbReference type="PANTHER" id="PTHR43649:SF11">
    <property type="entry name" value="ABC TRANSPORTER SUBSTRATE-BINDING PROTEIN YESO-RELATED"/>
    <property type="match status" value="1"/>
</dbReference>
<protein>
    <submittedName>
        <fullName evidence="1">ABC transporter substrate-binding protein</fullName>
    </submittedName>
</protein>
<dbReference type="InterPro" id="IPR006059">
    <property type="entry name" value="SBP"/>
</dbReference>
<organism evidence="1 2">
    <name type="scientific">Paenibacillus rigui</name>
    <dbReference type="NCBI Taxonomy" id="554312"/>
    <lineage>
        <taxon>Bacteria</taxon>
        <taxon>Bacillati</taxon>
        <taxon>Bacillota</taxon>
        <taxon>Bacilli</taxon>
        <taxon>Bacillales</taxon>
        <taxon>Paenibacillaceae</taxon>
        <taxon>Paenibacillus</taxon>
    </lineage>
</organism>
<dbReference type="OrthoDB" id="7918484at2"/>
<comment type="caution">
    <text evidence="1">The sequence shown here is derived from an EMBL/GenBank/DDBJ whole genome shotgun (WGS) entry which is preliminary data.</text>
</comment>
<dbReference type="EMBL" id="NMQW01000002">
    <property type="protein sequence ID" value="OXM88220.1"/>
    <property type="molecule type" value="Genomic_DNA"/>
</dbReference>
<proteinExistence type="predicted"/>
<keyword evidence="2" id="KW-1185">Reference proteome</keyword>
<dbReference type="PROSITE" id="PS51257">
    <property type="entry name" value="PROKAR_LIPOPROTEIN"/>
    <property type="match status" value="1"/>
</dbReference>
<name>A0A229UXW7_9BACL</name>
<dbReference type="InterPro" id="IPR050490">
    <property type="entry name" value="Bact_solute-bd_prot1"/>
</dbReference>
<accession>A0A229UXW7</accession>
<gene>
    <name evidence="1" type="ORF">CF651_03780</name>
</gene>
<dbReference type="CDD" id="cd13585">
    <property type="entry name" value="PBP2_TMBP_like"/>
    <property type="match status" value="1"/>
</dbReference>
<dbReference type="PANTHER" id="PTHR43649">
    <property type="entry name" value="ARABINOSE-BINDING PROTEIN-RELATED"/>
    <property type="match status" value="1"/>
</dbReference>
<reference evidence="1 2" key="1">
    <citation type="submission" date="2017-07" db="EMBL/GenBank/DDBJ databases">
        <title>Genome sequencing and assembly of Paenibacillus rigui.</title>
        <authorList>
            <person name="Mayilraj S."/>
        </authorList>
    </citation>
    <scope>NUCLEOTIDE SEQUENCE [LARGE SCALE GENOMIC DNA]</scope>
    <source>
        <strain evidence="1 2">JCM 16352</strain>
    </source>
</reference>
<sequence>MKHDRRWGKGITLGVAAVLALTACSGGSQGTAGKPGEGKGGDGGSTNLKIMWWGPDTRHKATLAALDIYSKQKPSIKFTPEYLAWDGYWSKLTTLAASKSMTDVLQMDGAYIQDYASRGTLEDLSDIDLKGIVDPKIIENSKINGKLYGIPLGHNGQGMAFNKTDLEAAGIMLPAKNWTWDDYFEFAKEGRAKLPKGKYPIGDGSNIWDNYQYYQTAKGKGPIMVDGKKFNLNKELWYEYQNRFAQFRKDGTVPPPDVTKAFVDNDPKGDSMASGAVMTKGVTVASVAVMEQLMPGKVGLTTMPTGPSGGGWAQSTLFLSVSSTSKYKKEAKEFIRWFITDKEAGKALGTSRGIPINNEIYKELEPSLQPTDLMSRKLLDTVIEKALPFYPAPTGWSEWVQAYQAEMEAVWFGKKSLDDAYKTIETMGKEIEAKLGGK</sequence>
<dbReference type="Gene3D" id="3.40.190.10">
    <property type="entry name" value="Periplasmic binding protein-like II"/>
    <property type="match status" value="2"/>
</dbReference>